<dbReference type="Gene3D" id="3.50.50.60">
    <property type="entry name" value="FAD/NAD(P)-binding domain"/>
    <property type="match status" value="2"/>
</dbReference>
<comment type="similarity">
    <text evidence="2">Belongs to the FAD-binding monooxygenase family.</text>
</comment>
<evidence type="ECO:0000256" key="3">
    <source>
        <dbReference type="ARBA" id="ARBA00022630"/>
    </source>
</evidence>
<accession>A0A2B7YD22</accession>
<keyword evidence="3" id="KW-0285">Flavoprotein</keyword>
<keyword evidence="7" id="KW-1185">Reference proteome</keyword>
<dbReference type="GO" id="GO:0050660">
    <property type="term" value="F:flavin adenine dinucleotide binding"/>
    <property type="evidence" value="ECO:0007669"/>
    <property type="project" value="InterPro"/>
</dbReference>
<dbReference type="STRING" id="1447883.A0A2B7YD22"/>
<protein>
    <recommendedName>
        <fullName evidence="8">Monooxygenase</fullName>
    </recommendedName>
</protein>
<dbReference type="AlphaFoldDB" id="A0A2B7YD22"/>
<dbReference type="PANTHER" id="PTHR42877">
    <property type="entry name" value="L-ORNITHINE N(5)-MONOOXYGENASE-RELATED"/>
    <property type="match status" value="1"/>
</dbReference>
<evidence type="ECO:0000256" key="2">
    <source>
        <dbReference type="ARBA" id="ARBA00010139"/>
    </source>
</evidence>
<keyword evidence="5" id="KW-0560">Oxidoreductase</keyword>
<evidence type="ECO:0000256" key="5">
    <source>
        <dbReference type="ARBA" id="ARBA00023002"/>
    </source>
</evidence>
<evidence type="ECO:0000256" key="1">
    <source>
        <dbReference type="ARBA" id="ARBA00001974"/>
    </source>
</evidence>
<dbReference type="PANTHER" id="PTHR42877:SF5">
    <property type="entry name" value="L-ORNITHINE N(5)-MONOOXYGENASE-RELATED"/>
    <property type="match status" value="1"/>
</dbReference>
<dbReference type="EMBL" id="PDNA01000053">
    <property type="protein sequence ID" value="PGH18933.1"/>
    <property type="molecule type" value="Genomic_DNA"/>
</dbReference>
<sequence length="587" mass="66240">MSLDTDVLIIGAGMSGLGLAVQLQKKFPQASFEIVEKTGDLGGTWSVNTYPGCGCDVASHLYSYSFALNPNWSRKYALRPEILTYFRSVAEQHDIPRHISYHSTVQRAEFDAVTGTWLVTILNQISNRVYQRRAKILVSAVGALSIPKTCEIPGAENFQGKLFHSAEWDHSFDWADKDVVVVGNGCSATQFVPIMTEGDDKVRKLTQFSRQPHWLAERPNPYYSPVFKWTMRYVPLAMRMYRFWHYYLMESDFSGFYLDSGSKIREDLTKMQIDYMKKTAPARYQDALTPKTVIGCKRKVMDTEYLECLHRENMELVSSDPIEKVTETGVQTKSGRHVDADAIVLATGFQTQQVLFPMEIKGEKGISLTEHWNEVSSGAAQAYYGTCVSQFPNFFIMMGPNTTTGHLSVIYTTECQINFTLRVIRPVLRSLHPSFLARLNPFARQAPDTVAVTPAAEKRDNTWIQTMAKNLVWASGCSSWYVDARTGRNTMLYPDWQWKYWLRSIFIPFRSDFEFSASPVQVAGKTDKSRSGNRSLILPGLGMALMVGVFAGSVLEIDAPKIRDLGLEEGRKLVDASRVLIAEVLAK</sequence>
<evidence type="ECO:0000313" key="6">
    <source>
        <dbReference type="EMBL" id="PGH18933.1"/>
    </source>
</evidence>
<dbReference type="OrthoDB" id="74360at2759"/>
<proteinExistence type="inferred from homology"/>
<organism evidence="6 7">
    <name type="scientific">Polytolypa hystricis (strain UAMH7299)</name>
    <dbReference type="NCBI Taxonomy" id="1447883"/>
    <lineage>
        <taxon>Eukaryota</taxon>
        <taxon>Fungi</taxon>
        <taxon>Dikarya</taxon>
        <taxon>Ascomycota</taxon>
        <taxon>Pezizomycotina</taxon>
        <taxon>Eurotiomycetes</taxon>
        <taxon>Eurotiomycetidae</taxon>
        <taxon>Onygenales</taxon>
        <taxon>Onygenales incertae sedis</taxon>
        <taxon>Polytolypa</taxon>
    </lineage>
</organism>
<evidence type="ECO:0000313" key="7">
    <source>
        <dbReference type="Proteomes" id="UP000224634"/>
    </source>
</evidence>
<dbReference type="SUPFAM" id="SSF51905">
    <property type="entry name" value="FAD/NAD(P)-binding domain"/>
    <property type="match status" value="1"/>
</dbReference>
<dbReference type="InterPro" id="IPR036188">
    <property type="entry name" value="FAD/NAD-bd_sf"/>
</dbReference>
<dbReference type="InterPro" id="IPR051209">
    <property type="entry name" value="FAD-bind_Monooxygenase_sf"/>
</dbReference>
<comment type="caution">
    <text evidence="6">The sequence shown here is derived from an EMBL/GenBank/DDBJ whole genome shotgun (WGS) entry which is preliminary data.</text>
</comment>
<keyword evidence="4" id="KW-0274">FAD</keyword>
<gene>
    <name evidence="6" type="ORF">AJ80_04260</name>
</gene>
<evidence type="ECO:0008006" key="8">
    <source>
        <dbReference type="Google" id="ProtNLM"/>
    </source>
</evidence>
<name>A0A2B7YD22_POLH7</name>
<dbReference type="InterPro" id="IPR020946">
    <property type="entry name" value="Flavin_mOase-like"/>
</dbReference>
<dbReference type="Pfam" id="PF00743">
    <property type="entry name" value="FMO-like"/>
    <property type="match status" value="1"/>
</dbReference>
<dbReference type="GO" id="GO:0004499">
    <property type="term" value="F:N,N-dimethylaniline monooxygenase activity"/>
    <property type="evidence" value="ECO:0007669"/>
    <property type="project" value="InterPro"/>
</dbReference>
<evidence type="ECO:0000256" key="4">
    <source>
        <dbReference type="ARBA" id="ARBA00022827"/>
    </source>
</evidence>
<dbReference type="Proteomes" id="UP000224634">
    <property type="component" value="Unassembled WGS sequence"/>
</dbReference>
<reference evidence="6 7" key="1">
    <citation type="submission" date="2017-10" db="EMBL/GenBank/DDBJ databases">
        <title>Comparative genomics in systemic dimorphic fungi from Ajellomycetaceae.</title>
        <authorList>
            <person name="Munoz J.F."/>
            <person name="Mcewen J.G."/>
            <person name="Clay O.K."/>
            <person name="Cuomo C.A."/>
        </authorList>
    </citation>
    <scope>NUCLEOTIDE SEQUENCE [LARGE SCALE GENOMIC DNA]</scope>
    <source>
        <strain evidence="6 7">UAMH7299</strain>
    </source>
</reference>
<comment type="cofactor">
    <cofactor evidence="1">
        <name>FAD</name>
        <dbReference type="ChEBI" id="CHEBI:57692"/>
    </cofactor>
</comment>
<dbReference type="GO" id="GO:0050661">
    <property type="term" value="F:NADP binding"/>
    <property type="evidence" value="ECO:0007669"/>
    <property type="project" value="InterPro"/>
</dbReference>